<dbReference type="EMBL" id="GL888047">
    <property type="protein sequence ID" value="EGI68863.1"/>
    <property type="molecule type" value="Genomic_DNA"/>
</dbReference>
<dbReference type="EMBL" id="GL888047">
    <property type="protein sequence ID" value="EGI68864.1"/>
    <property type="molecule type" value="Genomic_DNA"/>
</dbReference>
<dbReference type="Gene3D" id="1.10.10.10">
    <property type="entry name" value="Winged helix-like DNA-binding domain superfamily/Winged helix DNA-binding domain"/>
    <property type="match status" value="1"/>
</dbReference>
<evidence type="ECO:0000313" key="4">
    <source>
        <dbReference type="Proteomes" id="UP000007755"/>
    </source>
</evidence>
<dbReference type="GO" id="GO:0000793">
    <property type="term" value="C:condensed chromosome"/>
    <property type="evidence" value="ECO:0007669"/>
    <property type="project" value="TreeGrafter"/>
</dbReference>
<dbReference type="GO" id="GO:0044547">
    <property type="term" value="F:DNA topoisomerase binding"/>
    <property type="evidence" value="ECO:0007669"/>
    <property type="project" value="TreeGrafter"/>
</dbReference>
<sequence>MAITKEHIRFSIHFAFHLKKNAAEATAMICAAYGENAVSHATCKRRYQKFRQGDFSLKDESRAGRPEKIETDELQALLDINSAQTEKELAEQLGVTQQAISVRLHTMGKVQKEGRWVPHELSEDNKNRRRDTALTLLSKFRKKDFLHKIITGDEKWILYDNPKRR</sequence>
<evidence type="ECO:0000259" key="1">
    <source>
        <dbReference type="Pfam" id="PF17906"/>
    </source>
</evidence>
<dbReference type="InterPro" id="IPR052709">
    <property type="entry name" value="Transposase-MT_Hybrid"/>
</dbReference>
<dbReference type="GO" id="GO:0044774">
    <property type="term" value="P:mitotic DNA integrity checkpoint signaling"/>
    <property type="evidence" value="ECO:0007669"/>
    <property type="project" value="TreeGrafter"/>
</dbReference>
<dbReference type="GO" id="GO:0003690">
    <property type="term" value="F:double-stranded DNA binding"/>
    <property type="evidence" value="ECO:0007669"/>
    <property type="project" value="TreeGrafter"/>
</dbReference>
<dbReference type="AlphaFoldDB" id="F4WAB1"/>
<dbReference type="Proteomes" id="UP000007755">
    <property type="component" value="Unassembled WGS sequence"/>
</dbReference>
<dbReference type="PANTHER" id="PTHR46060">
    <property type="entry name" value="MARINER MOS1 TRANSPOSASE-LIKE PROTEIN"/>
    <property type="match status" value="1"/>
</dbReference>
<dbReference type="GO" id="GO:0015074">
    <property type="term" value="P:DNA integration"/>
    <property type="evidence" value="ECO:0007669"/>
    <property type="project" value="TreeGrafter"/>
</dbReference>
<feature type="non-terminal residue" evidence="2">
    <location>
        <position position="165"/>
    </location>
</feature>
<dbReference type="OrthoDB" id="7600185at2759"/>
<dbReference type="Gene3D" id="3.30.420.10">
    <property type="entry name" value="Ribonuclease H-like superfamily/Ribonuclease H"/>
    <property type="match status" value="1"/>
</dbReference>
<dbReference type="InterPro" id="IPR036388">
    <property type="entry name" value="WH-like_DNA-bd_sf"/>
</dbReference>
<dbReference type="GO" id="GO:0000014">
    <property type="term" value="F:single-stranded DNA endodeoxyribonuclease activity"/>
    <property type="evidence" value="ECO:0007669"/>
    <property type="project" value="TreeGrafter"/>
</dbReference>
<accession>F4WAB1</accession>
<dbReference type="PANTHER" id="PTHR46060:SF2">
    <property type="entry name" value="HISTONE-LYSINE N-METHYLTRANSFERASE SETMAR"/>
    <property type="match status" value="1"/>
</dbReference>
<protein>
    <submittedName>
        <fullName evidence="2">Mariner Mos1 transposase</fullName>
    </submittedName>
</protein>
<dbReference type="GO" id="GO:0046975">
    <property type="term" value="F:histone H3K36 methyltransferase activity"/>
    <property type="evidence" value="ECO:0007669"/>
    <property type="project" value="TreeGrafter"/>
</dbReference>
<dbReference type="InterPro" id="IPR041426">
    <property type="entry name" value="Mos1_HTH"/>
</dbReference>
<dbReference type="GO" id="GO:0000729">
    <property type="term" value="P:DNA double-strand break processing"/>
    <property type="evidence" value="ECO:0007669"/>
    <property type="project" value="TreeGrafter"/>
</dbReference>
<dbReference type="GO" id="GO:0035861">
    <property type="term" value="C:site of double-strand break"/>
    <property type="evidence" value="ECO:0007669"/>
    <property type="project" value="TreeGrafter"/>
</dbReference>
<dbReference type="GO" id="GO:0006303">
    <property type="term" value="P:double-strand break repair via nonhomologous end joining"/>
    <property type="evidence" value="ECO:0007669"/>
    <property type="project" value="TreeGrafter"/>
</dbReference>
<dbReference type="GO" id="GO:0003697">
    <property type="term" value="F:single-stranded DNA binding"/>
    <property type="evidence" value="ECO:0007669"/>
    <property type="project" value="TreeGrafter"/>
</dbReference>
<organism evidence="4">
    <name type="scientific">Acromyrmex echinatior</name>
    <name type="common">Panamanian leafcutter ant</name>
    <name type="synonym">Acromyrmex octospinosus echinatior</name>
    <dbReference type="NCBI Taxonomy" id="103372"/>
    <lineage>
        <taxon>Eukaryota</taxon>
        <taxon>Metazoa</taxon>
        <taxon>Ecdysozoa</taxon>
        <taxon>Arthropoda</taxon>
        <taxon>Hexapoda</taxon>
        <taxon>Insecta</taxon>
        <taxon>Pterygota</taxon>
        <taxon>Neoptera</taxon>
        <taxon>Endopterygota</taxon>
        <taxon>Hymenoptera</taxon>
        <taxon>Apocrita</taxon>
        <taxon>Aculeata</taxon>
        <taxon>Formicoidea</taxon>
        <taxon>Formicidae</taxon>
        <taxon>Myrmicinae</taxon>
        <taxon>Acromyrmex</taxon>
    </lineage>
</organism>
<keyword evidence="4" id="KW-1185">Reference proteome</keyword>
<name>F4WAB1_ACREC</name>
<gene>
    <name evidence="2" type="ORF">G5I_02442</name>
    <name evidence="3" type="ORF">G5I_02443</name>
</gene>
<dbReference type="GO" id="GO:0031297">
    <property type="term" value="P:replication fork processing"/>
    <property type="evidence" value="ECO:0007669"/>
    <property type="project" value="TreeGrafter"/>
</dbReference>
<dbReference type="Pfam" id="PF17906">
    <property type="entry name" value="HTH_48"/>
    <property type="match status" value="1"/>
</dbReference>
<feature type="domain" description="Mos1 transposase HTH" evidence="1">
    <location>
        <begin position="5"/>
        <end position="54"/>
    </location>
</feature>
<dbReference type="Gene3D" id="1.10.10.1450">
    <property type="match status" value="1"/>
</dbReference>
<dbReference type="InterPro" id="IPR036397">
    <property type="entry name" value="RNaseH_sf"/>
</dbReference>
<dbReference type="GO" id="GO:0042800">
    <property type="term" value="F:histone H3K4 methyltransferase activity"/>
    <property type="evidence" value="ECO:0007669"/>
    <property type="project" value="TreeGrafter"/>
</dbReference>
<evidence type="ECO:0000313" key="2">
    <source>
        <dbReference type="EMBL" id="EGI68863.1"/>
    </source>
</evidence>
<reference evidence="2" key="1">
    <citation type="submission" date="2011-02" db="EMBL/GenBank/DDBJ databases">
        <title>The genome of the leaf-cutting ant Acromyrmex echinatior suggests key adaptations to social evolution and fungus farming.</title>
        <authorList>
            <person name="Nygaard S."/>
            <person name="Zhang G."/>
        </authorList>
    </citation>
    <scope>NUCLEOTIDE SEQUENCE</scope>
</reference>
<evidence type="ECO:0000313" key="3">
    <source>
        <dbReference type="EMBL" id="EGI68864.1"/>
    </source>
</evidence>
<proteinExistence type="predicted"/>
<dbReference type="GO" id="GO:0005634">
    <property type="term" value="C:nucleus"/>
    <property type="evidence" value="ECO:0007669"/>
    <property type="project" value="TreeGrafter"/>
</dbReference>